<comment type="caution">
    <text evidence="6">The sequence shown here is derived from an EMBL/GenBank/DDBJ whole genome shotgun (WGS) entry which is preliminary data.</text>
</comment>
<name>A0ABS9W8Q2_9PROT</name>
<evidence type="ECO:0000259" key="5">
    <source>
        <dbReference type="PROSITE" id="PS51078"/>
    </source>
</evidence>
<dbReference type="SUPFAM" id="SSF46785">
    <property type="entry name" value="Winged helix' DNA-binding domain"/>
    <property type="match status" value="1"/>
</dbReference>
<keyword evidence="7" id="KW-1185">Reference proteome</keyword>
<dbReference type="InterPro" id="IPR005471">
    <property type="entry name" value="Tscrpt_reg_IclR_N"/>
</dbReference>
<feature type="domain" description="HTH iclR-type" evidence="4">
    <location>
        <begin position="19"/>
        <end position="80"/>
    </location>
</feature>
<dbReference type="Gene3D" id="3.30.450.40">
    <property type="match status" value="2"/>
</dbReference>
<organism evidence="6 7">
    <name type="scientific">Teichococcus vastitatis</name>
    <dbReference type="NCBI Taxonomy" id="2307076"/>
    <lineage>
        <taxon>Bacteria</taxon>
        <taxon>Pseudomonadati</taxon>
        <taxon>Pseudomonadota</taxon>
        <taxon>Alphaproteobacteria</taxon>
        <taxon>Acetobacterales</taxon>
        <taxon>Roseomonadaceae</taxon>
        <taxon>Roseomonas</taxon>
    </lineage>
</organism>
<accession>A0ABS9W8Q2</accession>
<dbReference type="InterPro" id="IPR036388">
    <property type="entry name" value="WH-like_DNA-bd_sf"/>
</dbReference>
<dbReference type="SUPFAM" id="SSF55781">
    <property type="entry name" value="GAF domain-like"/>
    <property type="match status" value="1"/>
</dbReference>
<feature type="domain" description="IclR-ED" evidence="5">
    <location>
        <begin position="81"/>
        <end position="238"/>
    </location>
</feature>
<dbReference type="InterPro" id="IPR050707">
    <property type="entry name" value="HTH_MetabolicPath_Reg"/>
</dbReference>
<evidence type="ECO:0000259" key="4">
    <source>
        <dbReference type="PROSITE" id="PS51077"/>
    </source>
</evidence>
<protein>
    <submittedName>
        <fullName evidence="6">Helix-turn-helix domain-containing protein</fullName>
    </submittedName>
</protein>
<evidence type="ECO:0000256" key="2">
    <source>
        <dbReference type="ARBA" id="ARBA00023125"/>
    </source>
</evidence>
<dbReference type="InterPro" id="IPR036390">
    <property type="entry name" value="WH_DNA-bd_sf"/>
</dbReference>
<dbReference type="Proteomes" id="UP001201985">
    <property type="component" value="Unassembled WGS sequence"/>
</dbReference>
<proteinExistence type="predicted"/>
<evidence type="ECO:0000313" key="7">
    <source>
        <dbReference type="Proteomes" id="UP001201985"/>
    </source>
</evidence>
<dbReference type="SMART" id="SM00346">
    <property type="entry name" value="HTH_ICLR"/>
    <property type="match status" value="1"/>
</dbReference>
<keyword evidence="1" id="KW-0805">Transcription regulation</keyword>
<evidence type="ECO:0000256" key="3">
    <source>
        <dbReference type="ARBA" id="ARBA00023163"/>
    </source>
</evidence>
<keyword evidence="3" id="KW-0804">Transcription</keyword>
<evidence type="ECO:0000256" key="1">
    <source>
        <dbReference type="ARBA" id="ARBA00023015"/>
    </source>
</evidence>
<dbReference type="PROSITE" id="PS51078">
    <property type="entry name" value="ICLR_ED"/>
    <property type="match status" value="1"/>
</dbReference>
<dbReference type="PROSITE" id="PS51077">
    <property type="entry name" value="HTH_ICLR"/>
    <property type="match status" value="1"/>
</dbReference>
<reference evidence="6 7" key="1">
    <citation type="submission" date="2022-03" db="EMBL/GenBank/DDBJ databases">
        <title>Complete genome analysis of Roseomonas KG 17.1 : a prolific producer of plant growth promoters.</title>
        <authorList>
            <person name="Saadouli I."/>
            <person name="Najjari A."/>
            <person name="Mosbah A."/>
            <person name="Ouzari H.I."/>
        </authorList>
    </citation>
    <scope>NUCLEOTIDE SEQUENCE [LARGE SCALE GENOMIC DNA]</scope>
    <source>
        <strain evidence="6 7">KG17-1</strain>
    </source>
</reference>
<dbReference type="PANTHER" id="PTHR30136:SF39">
    <property type="entry name" value="TRANSCRIPTIONAL REGULATORY PROTEIN"/>
    <property type="match status" value="1"/>
</dbReference>
<dbReference type="RefSeq" id="WP_241793489.1">
    <property type="nucleotide sequence ID" value="NZ_JALBUU010000039.1"/>
</dbReference>
<evidence type="ECO:0000313" key="6">
    <source>
        <dbReference type="EMBL" id="MCI0755606.1"/>
    </source>
</evidence>
<sequence length="251" mass="26559">MTMDLATIAARSKAPLEGVASAGRALTLLSAFRKGDDAVSLAELTARTGLVKTTIMRLAISLEEHGYLVRLPDGAYRLGAELFRLGSVYQQSFRVEVHVMPALEKLVAVTGESASFYVRSGHQRLCLYRVDSPHPLRLHVRQGDMRPMDDSAIAQVLRVFEKAPLPSEAAEIQLPIYTGGASDPHVAGMATPVFGPGESFAGALCLTGPVTRFNQEAVSSAAPCLLGVAAELTRSLGGTVPPLSSPIIGGH</sequence>
<dbReference type="InterPro" id="IPR029016">
    <property type="entry name" value="GAF-like_dom_sf"/>
</dbReference>
<gene>
    <name evidence="6" type="ORF">MON41_18030</name>
</gene>
<keyword evidence="2" id="KW-0238">DNA-binding</keyword>
<dbReference type="EMBL" id="JALBUU010000039">
    <property type="protein sequence ID" value="MCI0755606.1"/>
    <property type="molecule type" value="Genomic_DNA"/>
</dbReference>
<dbReference type="Gene3D" id="1.10.10.10">
    <property type="entry name" value="Winged helix-like DNA-binding domain superfamily/Winged helix DNA-binding domain"/>
    <property type="match status" value="1"/>
</dbReference>
<dbReference type="InterPro" id="IPR014757">
    <property type="entry name" value="Tscrpt_reg_IclR_C"/>
</dbReference>
<dbReference type="PANTHER" id="PTHR30136">
    <property type="entry name" value="HELIX-TURN-HELIX TRANSCRIPTIONAL REGULATOR, ICLR FAMILY"/>
    <property type="match status" value="1"/>
</dbReference>
<dbReference type="Pfam" id="PF09339">
    <property type="entry name" value="HTH_IclR"/>
    <property type="match status" value="1"/>
</dbReference>